<feature type="compositionally biased region" description="Polar residues" evidence="9">
    <location>
        <begin position="604"/>
        <end position="613"/>
    </location>
</feature>
<dbReference type="Gene3D" id="3.30.60.20">
    <property type="match status" value="1"/>
</dbReference>
<dbReference type="Proteomes" id="UP001378592">
    <property type="component" value="Unassembled WGS sequence"/>
</dbReference>
<dbReference type="GO" id="GO:0097149">
    <property type="term" value="C:centralspindlin complex"/>
    <property type="evidence" value="ECO:0007669"/>
    <property type="project" value="TreeGrafter"/>
</dbReference>
<feature type="region of interest" description="Disordered" evidence="9">
    <location>
        <begin position="254"/>
        <end position="297"/>
    </location>
</feature>
<feature type="coiled-coil region" evidence="8">
    <location>
        <begin position="35"/>
        <end position="104"/>
    </location>
</feature>
<dbReference type="GO" id="GO:0030154">
    <property type="term" value="P:cell differentiation"/>
    <property type="evidence" value="ECO:0007669"/>
    <property type="project" value="UniProtKB-KW"/>
</dbReference>
<evidence type="ECO:0000256" key="3">
    <source>
        <dbReference type="ARBA" id="ARBA00022723"/>
    </source>
</evidence>
<evidence type="ECO:0000313" key="13">
    <source>
        <dbReference type="Proteomes" id="UP001378592"/>
    </source>
</evidence>
<evidence type="ECO:0000256" key="4">
    <source>
        <dbReference type="ARBA" id="ARBA00022771"/>
    </source>
</evidence>
<dbReference type="GO" id="GO:0051233">
    <property type="term" value="C:spindle midzone"/>
    <property type="evidence" value="ECO:0007669"/>
    <property type="project" value="TreeGrafter"/>
</dbReference>
<feature type="domain" description="Phorbol-ester/DAG-type" evidence="10">
    <location>
        <begin position="331"/>
        <end position="380"/>
    </location>
</feature>
<dbReference type="InterPro" id="IPR046349">
    <property type="entry name" value="C1-like_sf"/>
</dbReference>
<reference evidence="12 13" key="1">
    <citation type="submission" date="2024-03" db="EMBL/GenBank/DDBJ databases">
        <title>The genome assembly and annotation of the cricket Gryllus longicercus Weissman &amp; Gray.</title>
        <authorList>
            <person name="Szrajer S."/>
            <person name="Gray D."/>
            <person name="Ylla G."/>
        </authorList>
    </citation>
    <scope>NUCLEOTIDE SEQUENCE [LARGE SCALE GENOMIC DNA]</scope>
    <source>
        <strain evidence="12">DAG 2021-001</strain>
        <tissue evidence="12">Whole body minus gut</tissue>
    </source>
</reference>
<dbReference type="GO" id="GO:0005096">
    <property type="term" value="F:GTPase activator activity"/>
    <property type="evidence" value="ECO:0007669"/>
    <property type="project" value="UniProtKB-KW"/>
</dbReference>
<keyword evidence="7" id="KW-0744">Spermatogenesis</keyword>
<keyword evidence="3" id="KW-0479">Metal-binding</keyword>
<dbReference type="GO" id="GO:0005634">
    <property type="term" value="C:nucleus"/>
    <property type="evidence" value="ECO:0007669"/>
    <property type="project" value="TreeGrafter"/>
</dbReference>
<dbReference type="Pfam" id="PF00620">
    <property type="entry name" value="RhoGAP"/>
    <property type="match status" value="1"/>
</dbReference>
<dbReference type="PANTHER" id="PTHR46199">
    <property type="entry name" value="RAC GTPASE-ACTIVATING PROTEIN 1"/>
    <property type="match status" value="1"/>
</dbReference>
<keyword evidence="1" id="KW-0343">GTPase activation</keyword>
<evidence type="ECO:0000256" key="5">
    <source>
        <dbReference type="ARBA" id="ARBA00022782"/>
    </source>
</evidence>
<keyword evidence="6" id="KW-0862">Zinc</keyword>
<dbReference type="PROSITE" id="PS50081">
    <property type="entry name" value="ZF_DAG_PE_2"/>
    <property type="match status" value="1"/>
</dbReference>
<dbReference type="GO" id="GO:0000281">
    <property type="term" value="P:mitotic cytokinesis"/>
    <property type="evidence" value="ECO:0007669"/>
    <property type="project" value="TreeGrafter"/>
</dbReference>
<dbReference type="GO" id="GO:0008270">
    <property type="term" value="F:zinc ion binding"/>
    <property type="evidence" value="ECO:0007669"/>
    <property type="project" value="UniProtKB-KW"/>
</dbReference>
<protein>
    <recommendedName>
        <fullName evidence="14">Rac GTPase-activating protein 1-like</fullName>
    </recommendedName>
</protein>
<dbReference type="CDD" id="cd04382">
    <property type="entry name" value="RhoGAP_MgcRacGAP"/>
    <property type="match status" value="1"/>
</dbReference>
<name>A0AAN9ZG48_9ORTH</name>
<evidence type="ECO:0008006" key="14">
    <source>
        <dbReference type="Google" id="ProtNLM"/>
    </source>
</evidence>
<gene>
    <name evidence="12" type="ORF">R5R35_000336</name>
</gene>
<keyword evidence="5" id="KW-0221">Differentiation</keyword>
<evidence type="ECO:0000259" key="11">
    <source>
        <dbReference type="PROSITE" id="PS50238"/>
    </source>
</evidence>
<proteinExistence type="predicted"/>
<keyword evidence="2" id="KW-0217">Developmental protein</keyword>
<evidence type="ECO:0000256" key="2">
    <source>
        <dbReference type="ARBA" id="ARBA00022473"/>
    </source>
</evidence>
<dbReference type="CDD" id="cd20821">
    <property type="entry name" value="C1_MgcRacGAP"/>
    <property type="match status" value="1"/>
</dbReference>
<feature type="compositionally biased region" description="Polar residues" evidence="9">
    <location>
        <begin position="274"/>
        <end position="283"/>
    </location>
</feature>
<dbReference type="InterPro" id="IPR008936">
    <property type="entry name" value="Rho_GTPase_activation_prot"/>
</dbReference>
<comment type="caution">
    <text evidence="12">The sequence shown here is derived from an EMBL/GenBank/DDBJ whole genome shotgun (WGS) entry which is preliminary data.</text>
</comment>
<feature type="region of interest" description="Disordered" evidence="9">
    <location>
        <begin position="179"/>
        <end position="223"/>
    </location>
</feature>
<dbReference type="EMBL" id="JAZDUA010000017">
    <property type="protein sequence ID" value="KAK7873042.1"/>
    <property type="molecule type" value="Genomic_DNA"/>
</dbReference>
<evidence type="ECO:0000256" key="6">
    <source>
        <dbReference type="ARBA" id="ARBA00022833"/>
    </source>
</evidence>
<evidence type="ECO:0000256" key="8">
    <source>
        <dbReference type="SAM" id="Coils"/>
    </source>
</evidence>
<dbReference type="InterPro" id="IPR000198">
    <property type="entry name" value="RhoGAP_dom"/>
</dbReference>
<dbReference type="SUPFAM" id="SSF48350">
    <property type="entry name" value="GTPase activation domain, GAP"/>
    <property type="match status" value="1"/>
</dbReference>
<sequence>MTLSLLAEYDDKNRLTNVLLGGSCEPEFLRFALGVEELRLKLMAAQKECSRLMQEVQAANAARTESERKLHTARQMLDLERKKSRKAEGKVQALENQMALVRDLVWDGRNKLHDETRERLASVYSRASPSVASIGNKGMGESHGQRIRESEGGLSTISEALDSTGSLLSELGYTRSEDELEGSLRHSKGWRKHRPSNPLDAPSGPKKPRSSFTTFQSVQSSEANGLAVQSKECLIATTTVTMPREGPVTAKSTIETISNEEKSTYSKTPLRRPLSTTQPTASPVPSAPPKQISTSESEESMICVKEPAVVHLPSPYHSGINFARDKINSRVHTFCQKTMVKADMCEPCGKRIKFGKLAAKCRECRATVHSECRDKLPLPCVPATCTPTQKGVLGYISDFTPNVPPMIPALILHCVNEIEARGLKEVGIYRVSGSERDVKNLKEKFLRGRGAPNLSSVDIHVICSLVKDFLRSLREPLVMPSMWSDFVRCVEPSEEADQQARLYQVVSELPRPNRDTLAFILLHLQRVSECPECKMPASNLSKIFGPTIVGYSCPNPEPQQMMKETMQQVEVMSLLMKTPSSYWACHVNSAQENQTPEMIGLRSRNPSSSSIQRTGGFFSTPIGTFRSARKGKFFSQL</sequence>
<dbReference type="Gene3D" id="1.10.555.10">
    <property type="entry name" value="Rho GTPase activation protein"/>
    <property type="match status" value="1"/>
</dbReference>
<dbReference type="SMART" id="SM00324">
    <property type="entry name" value="RhoGAP"/>
    <property type="match status" value="1"/>
</dbReference>
<dbReference type="Pfam" id="PF00130">
    <property type="entry name" value="C1_1"/>
    <property type="match status" value="1"/>
</dbReference>
<dbReference type="FunFam" id="3.30.60.20:FF:000033">
    <property type="entry name" value="Rac GTPase-activating protein 1"/>
    <property type="match status" value="1"/>
</dbReference>
<feature type="region of interest" description="Disordered" evidence="9">
    <location>
        <begin position="126"/>
        <end position="149"/>
    </location>
</feature>
<keyword evidence="4" id="KW-0863">Zinc-finger</keyword>
<evidence type="ECO:0000256" key="7">
    <source>
        <dbReference type="ARBA" id="ARBA00022871"/>
    </source>
</evidence>
<dbReference type="PANTHER" id="PTHR46199:SF3">
    <property type="entry name" value="RAC GTPASE-ACTIVATING PROTEIN 1"/>
    <property type="match status" value="1"/>
</dbReference>
<evidence type="ECO:0000313" key="12">
    <source>
        <dbReference type="EMBL" id="KAK7873042.1"/>
    </source>
</evidence>
<dbReference type="PROSITE" id="PS00479">
    <property type="entry name" value="ZF_DAG_PE_1"/>
    <property type="match status" value="1"/>
</dbReference>
<dbReference type="SMART" id="SM00109">
    <property type="entry name" value="C1"/>
    <property type="match status" value="1"/>
</dbReference>
<feature type="compositionally biased region" description="Low complexity" evidence="9">
    <location>
        <begin position="210"/>
        <end position="221"/>
    </location>
</feature>
<feature type="compositionally biased region" description="Basic residues" evidence="9">
    <location>
        <begin position="185"/>
        <end position="195"/>
    </location>
</feature>
<feature type="region of interest" description="Disordered" evidence="9">
    <location>
        <begin position="594"/>
        <end position="613"/>
    </location>
</feature>
<organism evidence="12 13">
    <name type="scientific">Gryllus longicercus</name>
    <dbReference type="NCBI Taxonomy" id="2509291"/>
    <lineage>
        <taxon>Eukaryota</taxon>
        <taxon>Metazoa</taxon>
        <taxon>Ecdysozoa</taxon>
        <taxon>Arthropoda</taxon>
        <taxon>Hexapoda</taxon>
        <taxon>Insecta</taxon>
        <taxon>Pterygota</taxon>
        <taxon>Neoptera</taxon>
        <taxon>Polyneoptera</taxon>
        <taxon>Orthoptera</taxon>
        <taxon>Ensifera</taxon>
        <taxon>Gryllidea</taxon>
        <taxon>Grylloidea</taxon>
        <taxon>Gryllidae</taxon>
        <taxon>Gryllinae</taxon>
        <taxon>Gryllus</taxon>
    </lineage>
</organism>
<evidence type="ECO:0000256" key="9">
    <source>
        <dbReference type="SAM" id="MobiDB-lite"/>
    </source>
</evidence>
<dbReference type="GO" id="GO:0030496">
    <property type="term" value="C:midbody"/>
    <property type="evidence" value="ECO:0007669"/>
    <property type="project" value="TreeGrafter"/>
</dbReference>
<accession>A0AAN9ZG48</accession>
<dbReference type="PROSITE" id="PS50238">
    <property type="entry name" value="RHOGAP"/>
    <property type="match status" value="1"/>
</dbReference>
<dbReference type="GO" id="GO:0032154">
    <property type="term" value="C:cleavage furrow"/>
    <property type="evidence" value="ECO:0007669"/>
    <property type="project" value="TreeGrafter"/>
</dbReference>
<dbReference type="AlphaFoldDB" id="A0AAN9ZG48"/>
<evidence type="ECO:0000259" key="10">
    <source>
        <dbReference type="PROSITE" id="PS50081"/>
    </source>
</evidence>
<dbReference type="GO" id="GO:0051256">
    <property type="term" value="P:mitotic spindle midzone assembly"/>
    <property type="evidence" value="ECO:0007669"/>
    <property type="project" value="TreeGrafter"/>
</dbReference>
<feature type="domain" description="Rho-GAP" evidence="11">
    <location>
        <begin position="397"/>
        <end position="583"/>
    </location>
</feature>
<dbReference type="GO" id="GO:0007266">
    <property type="term" value="P:Rho protein signal transduction"/>
    <property type="evidence" value="ECO:0007669"/>
    <property type="project" value="TreeGrafter"/>
</dbReference>
<evidence type="ECO:0000256" key="1">
    <source>
        <dbReference type="ARBA" id="ARBA00022468"/>
    </source>
</evidence>
<dbReference type="SUPFAM" id="SSF57889">
    <property type="entry name" value="Cysteine-rich domain"/>
    <property type="match status" value="1"/>
</dbReference>
<keyword evidence="13" id="KW-1185">Reference proteome</keyword>
<keyword evidence="8" id="KW-0175">Coiled coil</keyword>
<dbReference type="GO" id="GO:0007283">
    <property type="term" value="P:spermatogenesis"/>
    <property type="evidence" value="ECO:0007669"/>
    <property type="project" value="UniProtKB-KW"/>
</dbReference>
<dbReference type="InterPro" id="IPR002219">
    <property type="entry name" value="PKC_DAG/PE"/>
</dbReference>